<dbReference type="Gene3D" id="1.10.490.50">
    <property type="entry name" value="Antibiotic binding domain of TipA-like multidrug resistance regulators"/>
    <property type="match status" value="1"/>
</dbReference>
<dbReference type="Proteomes" id="UP001223261">
    <property type="component" value="Chromosome"/>
</dbReference>
<dbReference type="InterPro" id="IPR012925">
    <property type="entry name" value="TipAS_dom"/>
</dbReference>
<gene>
    <name evidence="2" type="ORF">PYH69_12565</name>
</gene>
<dbReference type="AlphaFoldDB" id="A0AAX3W2H6"/>
<evidence type="ECO:0000259" key="1">
    <source>
        <dbReference type="Pfam" id="PF07739"/>
    </source>
</evidence>
<dbReference type="RefSeq" id="WP_282861936.1">
    <property type="nucleotide sequence ID" value="NZ_CP118848.1"/>
</dbReference>
<organism evidence="2 3">
    <name type="scientific">Mammaliicoccus lentus</name>
    <name type="common">Staphylococcus lentus</name>
    <dbReference type="NCBI Taxonomy" id="42858"/>
    <lineage>
        <taxon>Bacteria</taxon>
        <taxon>Bacillati</taxon>
        <taxon>Bacillota</taxon>
        <taxon>Bacilli</taxon>
        <taxon>Bacillales</taxon>
        <taxon>Staphylococcaceae</taxon>
        <taxon>Mammaliicoccus</taxon>
    </lineage>
</organism>
<dbReference type="EMBL" id="CP118848">
    <property type="protein sequence ID" value="WHI59531.1"/>
    <property type="molecule type" value="Genomic_DNA"/>
</dbReference>
<evidence type="ECO:0000313" key="2">
    <source>
        <dbReference type="EMBL" id="WHI59531.1"/>
    </source>
</evidence>
<feature type="domain" description="TipAS antibiotic-recognition" evidence="1">
    <location>
        <begin position="24"/>
        <end position="121"/>
    </location>
</feature>
<dbReference type="SUPFAM" id="SSF89082">
    <property type="entry name" value="Antibiotic binding domain of TipA-like multidrug resistance regulators"/>
    <property type="match status" value="1"/>
</dbReference>
<evidence type="ECO:0000313" key="3">
    <source>
        <dbReference type="Proteomes" id="UP001223261"/>
    </source>
</evidence>
<name>A0AAX3W2H6_MAMLE</name>
<dbReference type="Pfam" id="PF07739">
    <property type="entry name" value="TipAS"/>
    <property type="match status" value="1"/>
</dbReference>
<reference evidence="2" key="1">
    <citation type="journal article" date="2023" name="Antibiotics">
        <title>Prevalence and Molecular Characterization of Methicillin-Resistant Staphylococci (MRS) and Mammaliicocci (MRM) in Dromedary Camels from Algeria: First Detection of SCCmec-mecC Hybrid in Methicillin-Resistant Mammaliicoccus lentus.</title>
        <authorList>
            <person name="Belhout C."/>
            <person name="Boyen F."/>
            <person name="Vereecke N."/>
            <person name="Theuns S."/>
            <person name="Taibi N."/>
            <person name="Stegger M."/>
            <person name="de la Fe-Rodriguez P.Y."/>
            <person name="Bouayad L."/>
            <person name="Elgroud R."/>
            <person name="Butaye P."/>
        </authorList>
    </citation>
    <scope>NUCLEOTIDE SEQUENCE</scope>
    <source>
        <strain evidence="2">7048</strain>
    </source>
</reference>
<proteinExistence type="predicted"/>
<protein>
    <submittedName>
        <fullName evidence="2">TipAS antibiotic-recognition domain-containing protein</fullName>
    </submittedName>
</protein>
<sequence length="135" mass="16362">MTKERKYEAFHREVLNENEEKQGEQVEERFGHENIDQADDKYVDMSQDEIQSKNEIENGLFKQLDEIVDNGATLERQQKATELHKEWLTYSWPTYTEERHLEMVEMYDEDARFREYFGEERSRVLITAVRHVLEN</sequence>
<accession>A0AAX3W2H6</accession>
<dbReference type="InterPro" id="IPR036244">
    <property type="entry name" value="TipA-like_antibiotic-bd"/>
</dbReference>